<organism evidence="1 2">
    <name type="scientific">Methylocaldum szegediense</name>
    <dbReference type="NCBI Taxonomy" id="73780"/>
    <lineage>
        <taxon>Bacteria</taxon>
        <taxon>Pseudomonadati</taxon>
        <taxon>Pseudomonadota</taxon>
        <taxon>Gammaproteobacteria</taxon>
        <taxon>Methylococcales</taxon>
        <taxon>Methylococcaceae</taxon>
        <taxon>Methylocaldum</taxon>
    </lineage>
</organism>
<reference evidence="1 2" key="1">
    <citation type="submission" date="2023-03" db="EMBL/GenBank/DDBJ databases">
        <authorList>
            <person name="Pearce D."/>
        </authorList>
    </citation>
    <scope>NUCLEOTIDE SEQUENCE [LARGE SCALE GENOMIC DNA]</scope>
    <source>
        <strain evidence="1">Msz</strain>
    </source>
</reference>
<protein>
    <recommendedName>
        <fullName evidence="3">Transposase</fullName>
    </recommendedName>
</protein>
<evidence type="ECO:0008006" key="3">
    <source>
        <dbReference type="Google" id="ProtNLM"/>
    </source>
</evidence>
<dbReference type="Proteomes" id="UP001162030">
    <property type="component" value="Chromosome"/>
</dbReference>
<proteinExistence type="predicted"/>
<evidence type="ECO:0000313" key="1">
    <source>
        <dbReference type="EMBL" id="CAI8863979.1"/>
    </source>
</evidence>
<name>A0ABM9I3G2_9GAMM</name>
<dbReference type="EMBL" id="OX458333">
    <property type="protein sequence ID" value="CAI8863979.1"/>
    <property type="molecule type" value="Genomic_DNA"/>
</dbReference>
<accession>A0ABM9I3G2</accession>
<keyword evidence="2" id="KW-1185">Reference proteome</keyword>
<evidence type="ECO:0000313" key="2">
    <source>
        <dbReference type="Proteomes" id="UP001162030"/>
    </source>
</evidence>
<sequence length="108" mass="12327">MDKTPKHSVAVRLRTRDAGLIRLVCRSNGLNITLTSNSRFALNPSESEAILQLKTARFHAWRLFHTAGQIISRRNRAKCAESMGMWATTRRSLRRHLQKVSQMTHSSV</sequence>
<gene>
    <name evidence="1" type="ORF">MSZNOR_2748</name>
</gene>